<proteinExistence type="predicted"/>
<organism evidence="1 2">
    <name type="scientific">Parelaphostrongylus tenuis</name>
    <name type="common">Meningeal worm</name>
    <dbReference type="NCBI Taxonomy" id="148309"/>
    <lineage>
        <taxon>Eukaryota</taxon>
        <taxon>Metazoa</taxon>
        <taxon>Ecdysozoa</taxon>
        <taxon>Nematoda</taxon>
        <taxon>Chromadorea</taxon>
        <taxon>Rhabditida</taxon>
        <taxon>Rhabditina</taxon>
        <taxon>Rhabditomorpha</taxon>
        <taxon>Strongyloidea</taxon>
        <taxon>Metastrongylidae</taxon>
        <taxon>Parelaphostrongylus</taxon>
    </lineage>
</organism>
<dbReference type="AlphaFoldDB" id="A0AAD5MPB7"/>
<dbReference type="EMBL" id="JAHQIW010001104">
    <property type="protein sequence ID" value="KAJ1351556.1"/>
    <property type="molecule type" value="Genomic_DNA"/>
</dbReference>
<dbReference type="Proteomes" id="UP001196413">
    <property type="component" value="Unassembled WGS sequence"/>
</dbReference>
<reference evidence="1" key="1">
    <citation type="submission" date="2021-06" db="EMBL/GenBank/DDBJ databases">
        <title>Parelaphostrongylus tenuis whole genome reference sequence.</title>
        <authorList>
            <person name="Garwood T.J."/>
            <person name="Larsen P.A."/>
            <person name="Fountain-Jones N.M."/>
            <person name="Garbe J.R."/>
            <person name="Macchietto M.G."/>
            <person name="Kania S.A."/>
            <person name="Gerhold R.W."/>
            <person name="Richards J.E."/>
            <person name="Wolf T.M."/>
        </authorList>
    </citation>
    <scope>NUCLEOTIDE SEQUENCE</scope>
    <source>
        <strain evidence="1">MNPRO001-30</strain>
        <tissue evidence="1">Meninges</tissue>
    </source>
</reference>
<keyword evidence="2" id="KW-1185">Reference proteome</keyword>
<sequence length="192" mass="20500">MASEEIRVVLVDDFLHSPSRSCKCPVKVSECNVEGYAIAGGDCISRGETAKEICGAEGERTVSHVTVGGPSLRYVEGYAIAEIDCIWRGETAKEICGAEGDGTVRNVTVGGPSLRYVEGYAIAGTECISRGETAKEICGAVHEGIVRHVTVGRPSLRYVEGKVPDVDLSIARAVSVIQCQSSHRKLRKTSMN</sequence>
<gene>
    <name evidence="1" type="ORF">KIN20_007625</name>
</gene>
<protein>
    <submittedName>
        <fullName evidence="1">Uncharacterized protein</fullName>
    </submittedName>
</protein>
<comment type="caution">
    <text evidence="1">The sequence shown here is derived from an EMBL/GenBank/DDBJ whole genome shotgun (WGS) entry which is preliminary data.</text>
</comment>
<evidence type="ECO:0000313" key="2">
    <source>
        <dbReference type="Proteomes" id="UP001196413"/>
    </source>
</evidence>
<name>A0AAD5MPB7_PARTN</name>
<evidence type="ECO:0000313" key="1">
    <source>
        <dbReference type="EMBL" id="KAJ1351556.1"/>
    </source>
</evidence>
<accession>A0AAD5MPB7</accession>